<sequence>MLKYMLMIVFSTFLLCGCSYSEEKISTFEGQIDYVSGKQIKVDCSNTVAANSEESGDQVGVGYICFAAINGQTKLEDNNGNSLSINDFTIEDKIKIFLESPKNIGKSLESRKFTASKVILIKASPAPK</sequence>
<organism evidence="2 3">
    <name type="scientific">Falsibacillus albus</name>
    <dbReference type="NCBI Taxonomy" id="2478915"/>
    <lineage>
        <taxon>Bacteria</taxon>
        <taxon>Bacillati</taxon>
        <taxon>Bacillota</taxon>
        <taxon>Bacilli</taxon>
        <taxon>Bacillales</taxon>
        <taxon>Bacillaceae</taxon>
        <taxon>Falsibacillus</taxon>
    </lineage>
</organism>
<dbReference type="OrthoDB" id="2663534at2"/>
<name>A0A3L7K194_9BACI</name>
<comment type="caution">
    <text evidence="2">The sequence shown here is derived from an EMBL/GenBank/DDBJ whole genome shotgun (WGS) entry which is preliminary data.</text>
</comment>
<dbReference type="PROSITE" id="PS51257">
    <property type="entry name" value="PROKAR_LIPOPROTEIN"/>
    <property type="match status" value="1"/>
</dbReference>
<feature type="signal peptide" evidence="1">
    <location>
        <begin position="1"/>
        <end position="21"/>
    </location>
</feature>
<accession>A0A3L7K194</accession>
<evidence type="ECO:0000313" key="3">
    <source>
        <dbReference type="Proteomes" id="UP000276770"/>
    </source>
</evidence>
<protein>
    <recommendedName>
        <fullName evidence="4">Lipoprotein</fullName>
    </recommendedName>
</protein>
<evidence type="ECO:0000313" key="2">
    <source>
        <dbReference type="EMBL" id="RLQ96838.1"/>
    </source>
</evidence>
<evidence type="ECO:0000256" key="1">
    <source>
        <dbReference type="SAM" id="SignalP"/>
    </source>
</evidence>
<proteinExistence type="predicted"/>
<dbReference type="EMBL" id="RCVZ01000003">
    <property type="protein sequence ID" value="RLQ96838.1"/>
    <property type="molecule type" value="Genomic_DNA"/>
</dbReference>
<keyword evidence="3" id="KW-1185">Reference proteome</keyword>
<gene>
    <name evidence="2" type="ORF">D9X91_06990</name>
</gene>
<dbReference type="AlphaFoldDB" id="A0A3L7K194"/>
<keyword evidence="1" id="KW-0732">Signal</keyword>
<reference evidence="2 3" key="1">
    <citation type="submission" date="2018-10" db="EMBL/GenBank/DDBJ databases">
        <title>Falsibacillus sp. genome draft.</title>
        <authorList>
            <person name="Shi S."/>
        </authorList>
    </citation>
    <scope>NUCLEOTIDE SEQUENCE [LARGE SCALE GENOMIC DNA]</scope>
    <source>
        <strain evidence="2 3">GY 10110</strain>
    </source>
</reference>
<dbReference type="Proteomes" id="UP000276770">
    <property type="component" value="Unassembled WGS sequence"/>
</dbReference>
<evidence type="ECO:0008006" key="4">
    <source>
        <dbReference type="Google" id="ProtNLM"/>
    </source>
</evidence>
<dbReference type="RefSeq" id="WP_121679859.1">
    <property type="nucleotide sequence ID" value="NZ_RCVZ01000003.1"/>
</dbReference>
<feature type="chain" id="PRO_5018062940" description="Lipoprotein" evidence="1">
    <location>
        <begin position="22"/>
        <end position="128"/>
    </location>
</feature>